<keyword evidence="2" id="KW-1185">Reference proteome</keyword>
<dbReference type="EMBL" id="CP092900">
    <property type="protein sequence ID" value="UTC24326.1"/>
    <property type="molecule type" value="Genomic_DNA"/>
</dbReference>
<evidence type="ECO:0000313" key="2">
    <source>
        <dbReference type="Proteomes" id="UP001055955"/>
    </source>
</evidence>
<evidence type="ECO:0000313" key="1">
    <source>
        <dbReference type="EMBL" id="UTC24326.1"/>
    </source>
</evidence>
<dbReference type="InterPro" id="IPR036567">
    <property type="entry name" value="RHF-like"/>
</dbReference>
<sequence>MDINITFHQMHHSDLLEEYCRKKMEKLEKYYSRIQDIHVVLEVKKLDHIVTVVAHLPQKRTVKADHTTKEMYASIDGVYDKLERQLVDANRTQ</sequence>
<name>A0ABY5DKI1_9GAMM</name>
<reference evidence="1 2" key="1">
    <citation type="journal article" date="2022" name="Nat. Microbiol.">
        <title>The microbiome of a bacterivorous marine choanoflagellate contains a resource-demanding obligate bacterial associate.</title>
        <authorList>
            <person name="Needham D.M."/>
            <person name="Poirier C."/>
            <person name="Bachy C."/>
            <person name="George E.E."/>
            <person name="Wilken S."/>
            <person name="Yung C.C.M."/>
            <person name="Limardo A.J."/>
            <person name="Morando M."/>
            <person name="Sudek L."/>
            <person name="Malmstrom R.R."/>
            <person name="Keeling P.J."/>
            <person name="Santoro A.E."/>
            <person name="Worden A.Z."/>
        </authorList>
    </citation>
    <scope>NUCLEOTIDE SEQUENCE [LARGE SCALE GENOMIC DNA]</scope>
    <source>
        <strain evidence="1 2">Comchoano-1</strain>
    </source>
</reference>
<dbReference type="SUPFAM" id="SSF69754">
    <property type="entry name" value="Ribosome binding protein Y (YfiA homologue)"/>
    <property type="match status" value="1"/>
</dbReference>
<dbReference type="Pfam" id="PF02482">
    <property type="entry name" value="Ribosomal_S30AE"/>
    <property type="match status" value="1"/>
</dbReference>
<gene>
    <name evidence="1" type="primary">raiA</name>
    <name evidence="1" type="ORF">MMH89_03705</name>
</gene>
<dbReference type="Proteomes" id="UP001055955">
    <property type="component" value="Chromosome"/>
</dbReference>
<dbReference type="RefSeq" id="WP_258568110.1">
    <property type="nucleotide sequence ID" value="NZ_CP092900.1"/>
</dbReference>
<dbReference type="Gene3D" id="3.30.160.100">
    <property type="entry name" value="Ribosome hibernation promotion factor-like"/>
    <property type="match status" value="1"/>
</dbReference>
<dbReference type="CDD" id="cd00552">
    <property type="entry name" value="RaiA"/>
    <property type="match status" value="1"/>
</dbReference>
<dbReference type="InterPro" id="IPR003489">
    <property type="entry name" value="RHF/RaiA"/>
</dbReference>
<proteinExistence type="predicted"/>
<protein>
    <submittedName>
        <fullName evidence="1">Ribosome-associated translation inhibitor RaiA</fullName>
    </submittedName>
</protein>
<dbReference type="NCBIfam" id="TIGR00741">
    <property type="entry name" value="yfiA"/>
    <property type="match status" value="1"/>
</dbReference>
<accession>A0ABY5DKI1</accession>
<organism evidence="1 2">
    <name type="scientific">Candidatus Comchoanobacter bicostacola</name>
    <dbReference type="NCBI Taxonomy" id="2919598"/>
    <lineage>
        <taxon>Bacteria</taxon>
        <taxon>Pseudomonadati</taxon>
        <taxon>Pseudomonadota</taxon>
        <taxon>Gammaproteobacteria</taxon>
        <taxon>Candidatus Comchoanobacterales</taxon>
        <taxon>Candidatus Comchoanobacteraceae</taxon>
        <taxon>Candidatus Comchoanobacter</taxon>
    </lineage>
</organism>